<accession>A0ABN8JUR9</accession>
<name>A0ABN8JUR9_9HYPH</name>
<gene>
    <name evidence="1" type="ORF">MES4922_290123</name>
</gene>
<reference evidence="1" key="1">
    <citation type="submission" date="2022-03" db="EMBL/GenBank/DDBJ databases">
        <authorList>
            <person name="Brunel B."/>
        </authorList>
    </citation>
    <scope>NUCLEOTIDE SEQUENCE</scope>
    <source>
        <strain evidence="1">STM4922sample</strain>
    </source>
</reference>
<dbReference type="Proteomes" id="UP001152604">
    <property type="component" value="Unassembled WGS sequence"/>
</dbReference>
<evidence type="ECO:0000313" key="2">
    <source>
        <dbReference type="Proteomes" id="UP001152604"/>
    </source>
</evidence>
<organism evidence="1 2">
    <name type="scientific">Mesorhizobium ventifaucium</name>
    <dbReference type="NCBI Taxonomy" id="666020"/>
    <lineage>
        <taxon>Bacteria</taxon>
        <taxon>Pseudomonadati</taxon>
        <taxon>Pseudomonadota</taxon>
        <taxon>Alphaproteobacteria</taxon>
        <taxon>Hyphomicrobiales</taxon>
        <taxon>Phyllobacteriaceae</taxon>
        <taxon>Mesorhizobium</taxon>
    </lineage>
</organism>
<comment type="caution">
    <text evidence="1">The sequence shown here is derived from an EMBL/GenBank/DDBJ whole genome shotgun (WGS) entry which is preliminary data.</text>
</comment>
<proteinExistence type="predicted"/>
<protein>
    <submittedName>
        <fullName evidence="1">Uncharacterized protein</fullName>
    </submittedName>
</protein>
<sequence>MAQGFDFGFMHVVVPKPLRTFGRHYERRDLKGKENDDCEGISRAAGETGCCRGRAFGRRSHCAQPGDG</sequence>
<dbReference type="EMBL" id="CAKXZS010000022">
    <property type="protein sequence ID" value="CAH2401199.1"/>
    <property type="molecule type" value="Genomic_DNA"/>
</dbReference>
<evidence type="ECO:0000313" key="1">
    <source>
        <dbReference type="EMBL" id="CAH2401199.1"/>
    </source>
</evidence>
<keyword evidence="2" id="KW-1185">Reference proteome</keyword>